<gene>
    <name evidence="2" type="ORF">J9259_02395</name>
    <name evidence="3" type="ORF">KIY12_05960</name>
</gene>
<dbReference type="GO" id="GO:0005886">
    <property type="term" value="C:plasma membrane"/>
    <property type="evidence" value="ECO:0007669"/>
    <property type="project" value="TreeGrafter"/>
</dbReference>
<dbReference type="PANTHER" id="PTHR30336:SF20">
    <property type="entry name" value="DUF218 DOMAIN-CONTAINING PROTEIN"/>
    <property type="match status" value="1"/>
</dbReference>
<evidence type="ECO:0000259" key="1">
    <source>
        <dbReference type="Pfam" id="PF02698"/>
    </source>
</evidence>
<dbReference type="AlphaFoldDB" id="A0A8J7YSI6"/>
<dbReference type="EMBL" id="JAHEAC010000048">
    <property type="protein sequence ID" value="MBX8644250.1"/>
    <property type="molecule type" value="Genomic_DNA"/>
</dbReference>
<dbReference type="PANTHER" id="PTHR30336">
    <property type="entry name" value="INNER MEMBRANE PROTEIN, PROBABLE PERMEASE"/>
    <property type="match status" value="1"/>
</dbReference>
<protein>
    <submittedName>
        <fullName evidence="2">YdcF family protein</fullName>
    </submittedName>
</protein>
<evidence type="ECO:0000313" key="4">
    <source>
        <dbReference type="Proteomes" id="UP000716004"/>
    </source>
</evidence>
<dbReference type="CDD" id="cd06259">
    <property type="entry name" value="YdcF-like"/>
    <property type="match status" value="1"/>
</dbReference>
<evidence type="ECO:0000313" key="3">
    <source>
        <dbReference type="EMBL" id="MBX8644250.1"/>
    </source>
</evidence>
<dbReference type="Gene3D" id="3.40.50.620">
    <property type="entry name" value="HUPs"/>
    <property type="match status" value="1"/>
</dbReference>
<name>A0A8J7YSI6_9ARCH</name>
<dbReference type="InterPro" id="IPR051599">
    <property type="entry name" value="Cell_Envelope_Assoc"/>
</dbReference>
<dbReference type="Proteomes" id="UP000716004">
    <property type="component" value="Unassembled WGS sequence"/>
</dbReference>
<evidence type="ECO:0000313" key="2">
    <source>
        <dbReference type="EMBL" id="MBX8631360.1"/>
    </source>
</evidence>
<reference evidence="2" key="1">
    <citation type="submission" date="2021-04" db="EMBL/GenBank/DDBJ databases">
        <title>Genomic insights into ecological role and evolution of a novel Thermoplasmata order Candidatus Sysuiplasmatales.</title>
        <authorList>
            <person name="Yuan Y."/>
        </authorList>
    </citation>
    <scope>NUCLEOTIDE SEQUENCE</scope>
    <source>
        <strain evidence="3">TUT19-bin139</strain>
        <strain evidence="2">YP2-bin.285</strain>
    </source>
</reference>
<feature type="domain" description="DUF218" evidence="1">
    <location>
        <begin position="4"/>
        <end position="119"/>
    </location>
</feature>
<dbReference type="InterPro" id="IPR014729">
    <property type="entry name" value="Rossmann-like_a/b/a_fold"/>
</dbReference>
<proteinExistence type="predicted"/>
<dbReference type="InterPro" id="IPR003848">
    <property type="entry name" value="DUF218"/>
</dbReference>
<dbReference type="Pfam" id="PF02698">
    <property type="entry name" value="DUF218"/>
    <property type="match status" value="1"/>
</dbReference>
<dbReference type="EMBL" id="JAGVSJ010000003">
    <property type="protein sequence ID" value="MBX8631360.1"/>
    <property type="molecule type" value="Genomic_DNA"/>
</dbReference>
<accession>A0A8J7YSI6</accession>
<dbReference type="Proteomes" id="UP000750197">
    <property type="component" value="Unassembled WGS sequence"/>
</dbReference>
<sequence>MLTVVVVLGCRPDGNRPTSEMRKRVRHGVEVAMQEGSSLLLFSGGRTASIESEASIMHRVYETDFSEVSIPSILENRSLDTIGNAYFSVSILSHVDFERLIVVTSPSHVRRSAYLFSFMLGSEVATSTFGKVPEEMTAVEERRLKMAKTLFEDVRSGDMDEIWKRMRSFHPLYSEI</sequence>
<organism evidence="2 4">
    <name type="scientific">Candidatus Sysuiplasma superficiale</name>
    <dbReference type="NCBI Taxonomy" id="2823368"/>
    <lineage>
        <taxon>Archaea</taxon>
        <taxon>Methanobacteriati</taxon>
        <taxon>Thermoplasmatota</taxon>
        <taxon>Thermoplasmata</taxon>
        <taxon>Candidatus Sysuiplasmatales</taxon>
        <taxon>Candidatus Sysuiplasmataceae</taxon>
        <taxon>Candidatus Sysuiplasma</taxon>
    </lineage>
</organism>
<comment type="caution">
    <text evidence="2">The sequence shown here is derived from an EMBL/GenBank/DDBJ whole genome shotgun (WGS) entry which is preliminary data.</text>
</comment>